<evidence type="ECO:0008006" key="4">
    <source>
        <dbReference type="Google" id="ProtNLM"/>
    </source>
</evidence>
<reference evidence="2" key="2">
    <citation type="submission" date="2025-08" db="UniProtKB">
        <authorList>
            <consortium name="Ensembl"/>
        </authorList>
    </citation>
    <scope>IDENTIFICATION</scope>
</reference>
<feature type="signal peptide" evidence="1">
    <location>
        <begin position="1"/>
        <end position="19"/>
    </location>
</feature>
<organism evidence="2 3">
    <name type="scientific">Macaca fascicularis</name>
    <name type="common">Crab-eating macaque</name>
    <name type="synonym">Cynomolgus monkey</name>
    <dbReference type="NCBI Taxonomy" id="9541"/>
    <lineage>
        <taxon>Eukaryota</taxon>
        <taxon>Metazoa</taxon>
        <taxon>Chordata</taxon>
        <taxon>Craniata</taxon>
        <taxon>Vertebrata</taxon>
        <taxon>Euteleostomi</taxon>
        <taxon>Mammalia</taxon>
        <taxon>Eutheria</taxon>
        <taxon>Euarchontoglires</taxon>
        <taxon>Primates</taxon>
        <taxon>Haplorrhini</taxon>
        <taxon>Catarrhini</taxon>
        <taxon>Cercopithecidae</taxon>
        <taxon>Cercopithecinae</taxon>
        <taxon>Macaca</taxon>
    </lineage>
</organism>
<accession>A0A7N9DH75</accession>
<name>A0A7N9DH75_MACFA</name>
<reference evidence="2 3" key="1">
    <citation type="submission" date="2013-03" db="EMBL/GenBank/DDBJ databases">
        <authorList>
            <person name="Warren W."/>
            <person name="Wilson R.K."/>
        </authorList>
    </citation>
    <scope>NUCLEOTIDE SEQUENCE</scope>
</reference>
<dbReference type="PANTHER" id="PTHR12138">
    <property type="entry name" value="PRIMATE-EXPANDED PROTEIN FAMILY"/>
    <property type="match status" value="1"/>
</dbReference>
<protein>
    <recommendedName>
        <fullName evidence="4">Secreted protein</fullName>
    </recommendedName>
</protein>
<proteinExistence type="predicted"/>
<feature type="chain" id="PRO_5031444228" description="Secreted protein" evidence="1">
    <location>
        <begin position="20"/>
        <end position="94"/>
    </location>
</feature>
<sequence length="94" mass="10466">MGILIFFLSFFLRQSRTVARLECSGAISAHCNLRLPGLSDFPASASRVAGITGSHHHAQLIFCIFSRDGVLPHWPGWFRTPDLVILPLWPPKVL</sequence>
<dbReference type="PANTHER" id="PTHR12138:SF148">
    <property type="entry name" value="SECRETED PROTEIN"/>
    <property type="match status" value="1"/>
</dbReference>
<evidence type="ECO:0000313" key="3">
    <source>
        <dbReference type="Proteomes" id="UP000233100"/>
    </source>
</evidence>
<dbReference type="Proteomes" id="UP000233100">
    <property type="component" value="Chromosome 20"/>
</dbReference>
<dbReference type="Ensembl" id="ENSMFAT00000095971.1">
    <property type="protein sequence ID" value="ENSMFAP00000063775.1"/>
    <property type="gene ID" value="ENSMFAG00000059726.1"/>
</dbReference>
<keyword evidence="1" id="KW-0732">Signal</keyword>
<evidence type="ECO:0000313" key="2">
    <source>
        <dbReference type="Ensembl" id="ENSMFAP00000063775.1"/>
    </source>
</evidence>
<dbReference type="AlphaFoldDB" id="A0A7N9DH75"/>
<keyword evidence="3" id="KW-1185">Reference proteome</keyword>
<evidence type="ECO:0000256" key="1">
    <source>
        <dbReference type="SAM" id="SignalP"/>
    </source>
</evidence>
<dbReference type="GeneTree" id="ENSGT00940000166898"/>
<reference evidence="2" key="3">
    <citation type="submission" date="2025-09" db="UniProtKB">
        <authorList>
            <consortium name="Ensembl"/>
        </authorList>
    </citation>
    <scope>IDENTIFICATION</scope>
</reference>